<evidence type="ECO:0000313" key="3">
    <source>
        <dbReference type="EMBL" id="GGG72838.1"/>
    </source>
</evidence>
<accession>A0A917HA02</accession>
<gene>
    <name evidence="3" type="ORF">GCM10010918_30980</name>
</gene>
<name>A0A917HA02_9BACL</name>
<sequence length="162" mass="18694">MLANIQQVENGYSARFERSLKHSAQEVWAWLTENDKLAQWFAELRIDELRAGGTVKFNMGDGNFEEMEIFVCEPHSILEYAWAEDRVRFELHPEPEGCRLVLEETIHKIAEEHTAKDLAGWHVCLDVIGILINGGSIEPQARRQEWETLYPLYVEAVASLPR</sequence>
<comment type="similarity">
    <text evidence="1">Belongs to the AHA1 family.</text>
</comment>
<feature type="domain" description="Activator of Hsp90 ATPase homologue 1/2-like C-terminal" evidence="2">
    <location>
        <begin position="22"/>
        <end position="128"/>
    </location>
</feature>
<comment type="caution">
    <text evidence="3">The sequence shown here is derived from an EMBL/GenBank/DDBJ whole genome shotgun (WGS) entry which is preliminary data.</text>
</comment>
<dbReference type="Pfam" id="PF08327">
    <property type="entry name" value="AHSA1"/>
    <property type="match status" value="1"/>
</dbReference>
<organism evidence="3 4">
    <name type="scientific">Paenibacillus radicis</name>
    <name type="common">ex Gao et al. 2016</name>
    <dbReference type="NCBI Taxonomy" id="1737354"/>
    <lineage>
        <taxon>Bacteria</taxon>
        <taxon>Bacillati</taxon>
        <taxon>Bacillota</taxon>
        <taxon>Bacilli</taxon>
        <taxon>Bacillales</taxon>
        <taxon>Paenibacillaceae</taxon>
        <taxon>Paenibacillus</taxon>
    </lineage>
</organism>
<keyword evidence="4" id="KW-1185">Reference proteome</keyword>
<dbReference type="InterPro" id="IPR013538">
    <property type="entry name" value="ASHA1/2-like_C"/>
</dbReference>
<dbReference type="CDD" id="cd08899">
    <property type="entry name" value="SRPBCC_CalC_Aha1-like_6"/>
    <property type="match status" value="1"/>
</dbReference>
<dbReference type="EMBL" id="BMHY01000005">
    <property type="protein sequence ID" value="GGG72838.1"/>
    <property type="molecule type" value="Genomic_DNA"/>
</dbReference>
<evidence type="ECO:0000259" key="2">
    <source>
        <dbReference type="Pfam" id="PF08327"/>
    </source>
</evidence>
<dbReference type="Gene3D" id="3.30.530.20">
    <property type="match status" value="1"/>
</dbReference>
<dbReference type="RefSeq" id="WP_188890092.1">
    <property type="nucleotide sequence ID" value="NZ_BMHY01000005.1"/>
</dbReference>
<dbReference type="Proteomes" id="UP000600247">
    <property type="component" value="Unassembled WGS sequence"/>
</dbReference>
<proteinExistence type="inferred from homology"/>
<protein>
    <recommendedName>
        <fullName evidence="2">Activator of Hsp90 ATPase homologue 1/2-like C-terminal domain-containing protein</fullName>
    </recommendedName>
</protein>
<reference evidence="3 4" key="1">
    <citation type="journal article" date="2014" name="Int. J. Syst. Evol. Microbiol.">
        <title>Complete genome sequence of Corynebacterium casei LMG S-19264T (=DSM 44701T), isolated from a smear-ripened cheese.</title>
        <authorList>
            <consortium name="US DOE Joint Genome Institute (JGI-PGF)"/>
            <person name="Walter F."/>
            <person name="Albersmeier A."/>
            <person name="Kalinowski J."/>
            <person name="Ruckert C."/>
        </authorList>
    </citation>
    <scope>NUCLEOTIDE SEQUENCE [LARGE SCALE GENOMIC DNA]</scope>
    <source>
        <strain evidence="3 4">CGMCC 1.15286</strain>
    </source>
</reference>
<dbReference type="SUPFAM" id="SSF55961">
    <property type="entry name" value="Bet v1-like"/>
    <property type="match status" value="1"/>
</dbReference>
<evidence type="ECO:0000256" key="1">
    <source>
        <dbReference type="ARBA" id="ARBA00006817"/>
    </source>
</evidence>
<dbReference type="InterPro" id="IPR023393">
    <property type="entry name" value="START-like_dom_sf"/>
</dbReference>
<evidence type="ECO:0000313" key="4">
    <source>
        <dbReference type="Proteomes" id="UP000600247"/>
    </source>
</evidence>
<dbReference type="AlphaFoldDB" id="A0A917HA02"/>